<reference evidence="2 3" key="1">
    <citation type="submission" date="2023-11" db="EMBL/GenBank/DDBJ databases">
        <authorList>
            <person name="Hedman E."/>
            <person name="Englund M."/>
            <person name="Stromberg M."/>
            <person name="Nyberg Akerstrom W."/>
            <person name="Nylinder S."/>
            <person name="Jareborg N."/>
            <person name="Kallberg Y."/>
            <person name="Kronander E."/>
        </authorList>
    </citation>
    <scope>NUCLEOTIDE SEQUENCE [LARGE SCALE GENOMIC DNA]</scope>
</reference>
<dbReference type="GO" id="GO:0003676">
    <property type="term" value="F:nucleic acid binding"/>
    <property type="evidence" value="ECO:0007669"/>
    <property type="project" value="InterPro"/>
</dbReference>
<name>A0AAV1KRC9_9NEOP</name>
<dbReference type="InterPro" id="IPR012337">
    <property type="entry name" value="RNaseH-like_sf"/>
</dbReference>
<sequence length="394" mass="45216">MKHPMLLSSKHHFTQLLFQQEHVRLLHLGPQALLASIRTRFWPISGRSLARRTVHNCTVCRRFKGQSIKNIMGNLPAQRLMPDFPFITVGTDFAGPFMVTDRKGRGCKITKCYLCIFICFRYKCIHLEAVSELSKDAFILTLRRFVSRRGLPKQIFCDNGGNFVAASKELKEFFEVNAKTIANFAANEGVEFCFSPAYAPHFNGLMEAGVKSAKFHLARILGTTHLTYEELSSLFTQIECILNSRPLCPLSSSPTDYYPLTPGHFLIGRPLSSLPSPCLQSTNANRLDRFQRIEQFKQHFWRRWSHEYIAELQLRTKWRTKSKESLQIDDLVLLKEENAPPLYWRLGRVRKLFPGSDGLTRVADIDTARGIVRRALNRIVLLPKPDELEDLESC</sequence>
<feature type="domain" description="Integrase catalytic" evidence="1">
    <location>
        <begin position="81"/>
        <end position="270"/>
    </location>
</feature>
<dbReference type="SUPFAM" id="SSF53098">
    <property type="entry name" value="Ribonuclease H-like"/>
    <property type="match status" value="1"/>
</dbReference>
<dbReference type="AlphaFoldDB" id="A0AAV1KRC9"/>
<dbReference type="InterPro" id="IPR041588">
    <property type="entry name" value="Integrase_H2C2"/>
</dbReference>
<evidence type="ECO:0000259" key="1">
    <source>
        <dbReference type="PROSITE" id="PS50994"/>
    </source>
</evidence>
<dbReference type="PROSITE" id="PS50994">
    <property type="entry name" value="INTEGRASE"/>
    <property type="match status" value="1"/>
</dbReference>
<dbReference type="PANTHER" id="PTHR47331">
    <property type="entry name" value="PHD-TYPE DOMAIN-CONTAINING PROTEIN"/>
    <property type="match status" value="1"/>
</dbReference>
<dbReference type="Proteomes" id="UP001314205">
    <property type="component" value="Unassembled WGS sequence"/>
</dbReference>
<dbReference type="GO" id="GO:0015074">
    <property type="term" value="P:DNA integration"/>
    <property type="evidence" value="ECO:0007669"/>
    <property type="project" value="InterPro"/>
</dbReference>
<dbReference type="EMBL" id="CAVLGL010000079">
    <property type="protein sequence ID" value="CAK1585164.1"/>
    <property type="molecule type" value="Genomic_DNA"/>
</dbReference>
<keyword evidence="3" id="KW-1185">Reference proteome</keyword>
<proteinExistence type="predicted"/>
<dbReference type="InterPro" id="IPR036397">
    <property type="entry name" value="RNaseH_sf"/>
</dbReference>
<organism evidence="2 3">
    <name type="scientific">Parnassius mnemosyne</name>
    <name type="common">clouded apollo</name>
    <dbReference type="NCBI Taxonomy" id="213953"/>
    <lineage>
        <taxon>Eukaryota</taxon>
        <taxon>Metazoa</taxon>
        <taxon>Ecdysozoa</taxon>
        <taxon>Arthropoda</taxon>
        <taxon>Hexapoda</taxon>
        <taxon>Insecta</taxon>
        <taxon>Pterygota</taxon>
        <taxon>Neoptera</taxon>
        <taxon>Endopterygota</taxon>
        <taxon>Lepidoptera</taxon>
        <taxon>Glossata</taxon>
        <taxon>Ditrysia</taxon>
        <taxon>Papilionoidea</taxon>
        <taxon>Papilionidae</taxon>
        <taxon>Parnassiinae</taxon>
        <taxon>Parnassini</taxon>
        <taxon>Parnassius</taxon>
        <taxon>Driopa</taxon>
    </lineage>
</organism>
<accession>A0AAV1KRC9</accession>
<dbReference type="InterPro" id="IPR040676">
    <property type="entry name" value="DUF5641"/>
</dbReference>
<comment type="caution">
    <text evidence="2">The sequence shown here is derived from an EMBL/GenBank/DDBJ whole genome shotgun (WGS) entry which is preliminary data.</text>
</comment>
<dbReference type="Gene3D" id="3.30.420.10">
    <property type="entry name" value="Ribonuclease H-like superfamily/Ribonuclease H"/>
    <property type="match status" value="1"/>
</dbReference>
<dbReference type="Pfam" id="PF17921">
    <property type="entry name" value="Integrase_H2C2"/>
    <property type="match status" value="1"/>
</dbReference>
<gene>
    <name evidence="2" type="ORF">PARMNEM_LOCUS6293</name>
</gene>
<dbReference type="PANTHER" id="PTHR47331:SF1">
    <property type="entry name" value="GAG-LIKE PROTEIN"/>
    <property type="match status" value="1"/>
</dbReference>
<evidence type="ECO:0000313" key="2">
    <source>
        <dbReference type="EMBL" id="CAK1585164.1"/>
    </source>
</evidence>
<dbReference type="InterPro" id="IPR001584">
    <property type="entry name" value="Integrase_cat-core"/>
</dbReference>
<dbReference type="Pfam" id="PF18701">
    <property type="entry name" value="DUF5641"/>
    <property type="match status" value="1"/>
</dbReference>
<protein>
    <recommendedName>
        <fullName evidence="1">Integrase catalytic domain-containing protein</fullName>
    </recommendedName>
</protein>
<evidence type="ECO:0000313" key="3">
    <source>
        <dbReference type="Proteomes" id="UP001314205"/>
    </source>
</evidence>